<dbReference type="PANTHER" id="PTHR38471">
    <property type="entry name" value="FOUR HELIX BUNDLE PROTEIN"/>
    <property type="match status" value="1"/>
</dbReference>
<proteinExistence type="predicted"/>
<feature type="compositionally biased region" description="Basic and acidic residues" evidence="1">
    <location>
        <begin position="145"/>
        <end position="159"/>
    </location>
</feature>
<dbReference type="Pfam" id="PF05635">
    <property type="entry name" value="23S_rRNA_IVP"/>
    <property type="match status" value="1"/>
</dbReference>
<dbReference type="SUPFAM" id="SSF158446">
    <property type="entry name" value="IVS-encoded protein-like"/>
    <property type="match status" value="1"/>
</dbReference>
<dbReference type="KEGG" id="smam:Mal15_48110"/>
<accession>A0A5B9MHY3</accession>
<dbReference type="NCBIfam" id="TIGR02436">
    <property type="entry name" value="four helix bundle protein"/>
    <property type="match status" value="1"/>
</dbReference>
<dbReference type="AlphaFoldDB" id="A0A5B9MHY3"/>
<evidence type="ECO:0000313" key="3">
    <source>
        <dbReference type="Proteomes" id="UP000321353"/>
    </source>
</evidence>
<dbReference type="RefSeq" id="WP_147869926.1">
    <property type="nucleotide sequence ID" value="NZ_CP036264.1"/>
</dbReference>
<gene>
    <name evidence="2" type="ORF">Mal15_48110</name>
</gene>
<dbReference type="PANTHER" id="PTHR38471:SF2">
    <property type="entry name" value="FOUR HELIX BUNDLE PROTEIN"/>
    <property type="match status" value="1"/>
</dbReference>
<dbReference type="Gene3D" id="1.20.1440.60">
    <property type="entry name" value="23S rRNA-intervening sequence"/>
    <property type="match status" value="1"/>
</dbReference>
<dbReference type="InterPro" id="IPR036583">
    <property type="entry name" value="23S_rRNA_IVS_sf"/>
</dbReference>
<dbReference type="InterPro" id="IPR012657">
    <property type="entry name" value="23S_rRNA-intervening_sequence"/>
</dbReference>
<evidence type="ECO:0000313" key="2">
    <source>
        <dbReference type="EMBL" id="QEG00739.1"/>
    </source>
</evidence>
<keyword evidence="3" id="KW-1185">Reference proteome</keyword>
<evidence type="ECO:0008006" key="4">
    <source>
        <dbReference type="Google" id="ProtNLM"/>
    </source>
</evidence>
<reference evidence="2 3" key="1">
    <citation type="submission" date="2019-02" db="EMBL/GenBank/DDBJ databases">
        <title>Planctomycetal bacteria perform biofilm scaping via a novel small molecule.</title>
        <authorList>
            <person name="Jeske O."/>
            <person name="Boedeker C."/>
            <person name="Wiegand S."/>
            <person name="Breitling P."/>
            <person name="Kallscheuer N."/>
            <person name="Jogler M."/>
            <person name="Rohde M."/>
            <person name="Petersen J."/>
            <person name="Medema M.H."/>
            <person name="Surup F."/>
            <person name="Jogler C."/>
        </authorList>
    </citation>
    <scope>NUCLEOTIDE SEQUENCE [LARGE SCALE GENOMIC DNA]</scope>
    <source>
        <strain evidence="2 3">Mal15</strain>
    </source>
</reference>
<evidence type="ECO:0000256" key="1">
    <source>
        <dbReference type="SAM" id="MobiDB-lite"/>
    </source>
</evidence>
<dbReference type="EMBL" id="CP036264">
    <property type="protein sequence ID" value="QEG00739.1"/>
    <property type="molecule type" value="Genomic_DNA"/>
</dbReference>
<organism evidence="2 3">
    <name type="scientific">Stieleria maiorica</name>
    <dbReference type="NCBI Taxonomy" id="2795974"/>
    <lineage>
        <taxon>Bacteria</taxon>
        <taxon>Pseudomonadati</taxon>
        <taxon>Planctomycetota</taxon>
        <taxon>Planctomycetia</taxon>
        <taxon>Pirellulales</taxon>
        <taxon>Pirellulaceae</taxon>
        <taxon>Stieleria</taxon>
    </lineage>
</organism>
<dbReference type="Proteomes" id="UP000321353">
    <property type="component" value="Chromosome"/>
</dbReference>
<name>A0A5B9MHY3_9BACT</name>
<feature type="region of interest" description="Disordered" evidence="1">
    <location>
        <begin position="145"/>
        <end position="172"/>
    </location>
</feature>
<protein>
    <recommendedName>
        <fullName evidence="4">Four helix bundle protein</fullName>
    </recommendedName>
</protein>
<sequence>MTEPIFDHDRLDVYRLSIEYVASSFAVAKDLNGCHRHARDQWLRAAQSIPLNIAEGNGKRSLKDRSRFLDIARGSALECVAIQDILAVTDGIDDQRHTELKRTLHRIVSMLTRLIARGDVVAELPTEYNAGVDYEYRDAEYKYDEGMKPEPGRAPEDGLRGFTNGKSIVRPR</sequence>